<evidence type="ECO:0000256" key="4">
    <source>
        <dbReference type="ARBA" id="ARBA00023136"/>
    </source>
</evidence>
<dbReference type="Proteomes" id="UP000606730">
    <property type="component" value="Unassembled WGS sequence"/>
</dbReference>
<organism evidence="6 7">
    <name type="scientific">Actibacterium pelagium</name>
    <dbReference type="NCBI Taxonomy" id="2029103"/>
    <lineage>
        <taxon>Bacteria</taxon>
        <taxon>Pseudomonadati</taxon>
        <taxon>Pseudomonadota</taxon>
        <taxon>Alphaproteobacteria</taxon>
        <taxon>Rhodobacterales</taxon>
        <taxon>Roseobacteraceae</taxon>
        <taxon>Actibacterium</taxon>
    </lineage>
</organism>
<accession>A0A917AKA4</accession>
<evidence type="ECO:0000256" key="2">
    <source>
        <dbReference type="ARBA" id="ARBA00022676"/>
    </source>
</evidence>
<dbReference type="AlphaFoldDB" id="A0A917AKA4"/>
<protein>
    <submittedName>
        <fullName evidence="6">Uncharacterized protein</fullName>
    </submittedName>
</protein>
<evidence type="ECO:0000256" key="3">
    <source>
        <dbReference type="ARBA" id="ARBA00022679"/>
    </source>
</evidence>
<gene>
    <name evidence="6" type="ORF">GCM10011517_23890</name>
</gene>
<evidence type="ECO:0000313" key="7">
    <source>
        <dbReference type="Proteomes" id="UP000606730"/>
    </source>
</evidence>
<dbReference type="GO" id="GO:0016757">
    <property type="term" value="F:glycosyltransferase activity"/>
    <property type="evidence" value="ECO:0007669"/>
    <property type="project" value="UniProtKB-KW"/>
</dbReference>
<reference evidence="6" key="1">
    <citation type="journal article" date="2014" name="Int. J. Syst. Evol. Microbiol.">
        <title>Complete genome sequence of Corynebacterium casei LMG S-19264T (=DSM 44701T), isolated from a smear-ripened cheese.</title>
        <authorList>
            <consortium name="US DOE Joint Genome Institute (JGI-PGF)"/>
            <person name="Walter F."/>
            <person name="Albersmeier A."/>
            <person name="Kalinowski J."/>
            <person name="Ruckert C."/>
        </authorList>
    </citation>
    <scope>NUCLEOTIDE SEQUENCE</scope>
    <source>
        <strain evidence="6">CGMCC 1.16012</strain>
    </source>
</reference>
<keyword evidence="2" id="KW-0328">Glycosyltransferase</keyword>
<sequence length="132" mass="15507">MYHLRKWRIPAETKHLLATTELKSGSNWMILSREACEKILRLLEDEPWFRPAFERALCPDEFFFHTAFHFLELKPDGPSQTYSRIPDGTANAVSLKKADWDDIRRTGNLFARKTDVFFPEETTEPDFQNRAS</sequence>
<reference evidence="6" key="2">
    <citation type="submission" date="2020-09" db="EMBL/GenBank/DDBJ databases">
        <authorList>
            <person name="Sun Q."/>
            <person name="Zhou Y."/>
        </authorList>
    </citation>
    <scope>NUCLEOTIDE SEQUENCE</scope>
    <source>
        <strain evidence="6">CGMCC 1.16012</strain>
    </source>
</reference>
<dbReference type="InterPro" id="IPR003406">
    <property type="entry name" value="Glyco_trans_14"/>
</dbReference>
<comment type="caution">
    <text evidence="6">The sequence shown here is derived from an EMBL/GenBank/DDBJ whole genome shotgun (WGS) entry which is preliminary data.</text>
</comment>
<evidence type="ECO:0000256" key="1">
    <source>
        <dbReference type="ARBA" id="ARBA00004606"/>
    </source>
</evidence>
<keyword evidence="4" id="KW-0472">Membrane</keyword>
<dbReference type="Pfam" id="PF02485">
    <property type="entry name" value="Branch"/>
    <property type="match status" value="1"/>
</dbReference>
<keyword evidence="3" id="KW-0808">Transferase</keyword>
<dbReference type="EMBL" id="BMKN01000002">
    <property type="protein sequence ID" value="GGE55510.1"/>
    <property type="molecule type" value="Genomic_DNA"/>
</dbReference>
<dbReference type="GO" id="GO:0016020">
    <property type="term" value="C:membrane"/>
    <property type="evidence" value="ECO:0007669"/>
    <property type="project" value="UniProtKB-SubCell"/>
</dbReference>
<evidence type="ECO:0000313" key="6">
    <source>
        <dbReference type="EMBL" id="GGE55510.1"/>
    </source>
</evidence>
<keyword evidence="7" id="KW-1185">Reference proteome</keyword>
<comment type="subcellular location">
    <subcellularLocation>
        <location evidence="1">Membrane</location>
        <topology evidence="1">Single-pass type II membrane protein</topology>
    </subcellularLocation>
</comment>
<name>A0A917AKA4_9RHOB</name>
<proteinExistence type="predicted"/>
<evidence type="ECO:0000256" key="5">
    <source>
        <dbReference type="ARBA" id="ARBA00023180"/>
    </source>
</evidence>
<keyword evidence="5" id="KW-0325">Glycoprotein</keyword>